<name>A0A841LWA6_9HYPH</name>
<dbReference type="CDD" id="cd03454">
    <property type="entry name" value="YdeM"/>
    <property type="match status" value="1"/>
</dbReference>
<gene>
    <name evidence="2" type="ORF">FHS77_000437</name>
</gene>
<keyword evidence="3" id="KW-1185">Reference proteome</keyword>
<feature type="domain" description="MaoC-like" evidence="1">
    <location>
        <begin position="17"/>
        <end position="119"/>
    </location>
</feature>
<accession>A0A841LWA6</accession>
<organism evidence="2 3">
    <name type="scientific">Paenochrobactrum gallinarii</name>
    <dbReference type="NCBI Taxonomy" id="643673"/>
    <lineage>
        <taxon>Bacteria</taxon>
        <taxon>Pseudomonadati</taxon>
        <taxon>Pseudomonadota</taxon>
        <taxon>Alphaproteobacteria</taxon>
        <taxon>Hyphomicrobiales</taxon>
        <taxon>Brucellaceae</taxon>
        <taxon>Paenochrobactrum</taxon>
    </lineage>
</organism>
<dbReference type="InterPro" id="IPR029069">
    <property type="entry name" value="HotDog_dom_sf"/>
</dbReference>
<protein>
    <submittedName>
        <fullName evidence="2">Acyl dehydratase</fullName>
    </submittedName>
</protein>
<reference evidence="2 3" key="1">
    <citation type="submission" date="2020-08" db="EMBL/GenBank/DDBJ databases">
        <title>Genomic Encyclopedia of Type Strains, Phase IV (KMG-IV): sequencing the most valuable type-strain genomes for metagenomic binning, comparative biology and taxonomic classification.</title>
        <authorList>
            <person name="Goeker M."/>
        </authorList>
    </citation>
    <scope>NUCLEOTIDE SEQUENCE [LARGE SCALE GENOMIC DNA]</scope>
    <source>
        <strain evidence="2 3">DSM 22336</strain>
    </source>
</reference>
<dbReference type="Proteomes" id="UP000555393">
    <property type="component" value="Unassembled WGS sequence"/>
</dbReference>
<evidence type="ECO:0000313" key="2">
    <source>
        <dbReference type="EMBL" id="MBB6259929.1"/>
    </source>
</evidence>
<dbReference type="Pfam" id="PF01575">
    <property type="entry name" value="MaoC_dehydratas"/>
    <property type="match status" value="1"/>
</dbReference>
<evidence type="ECO:0000259" key="1">
    <source>
        <dbReference type="Pfam" id="PF01575"/>
    </source>
</evidence>
<dbReference type="AlphaFoldDB" id="A0A841LWA6"/>
<dbReference type="RefSeq" id="WP_184219310.1">
    <property type="nucleotide sequence ID" value="NZ_JACIIU010000001.1"/>
</dbReference>
<evidence type="ECO:0000313" key="3">
    <source>
        <dbReference type="Proteomes" id="UP000555393"/>
    </source>
</evidence>
<dbReference type="EMBL" id="JACIIU010000001">
    <property type="protein sequence ID" value="MBB6259929.1"/>
    <property type="molecule type" value="Genomic_DNA"/>
</dbReference>
<comment type="caution">
    <text evidence="2">The sequence shown here is derived from an EMBL/GenBank/DDBJ whole genome shotgun (WGS) entry which is preliminary data.</text>
</comment>
<dbReference type="InterPro" id="IPR002539">
    <property type="entry name" value="MaoC-like_dom"/>
</dbReference>
<sequence>MSIIDDMLNKEVILGSFTFTQENIIEFARQFDPQYFHVDPDAAKDSLFGNLCASGWHSASVWMKLNIKSLEREVGEMLAKGETPPVFGPSPGFTNLVWTRPVFAGDTLTYTRTVTSVRALESKPGWSMITMLCTARDEKNEEILRFENAAMIKLP</sequence>
<dbReference type="Gene3D" id="3.10.129.10">
    <property type="entry name" value="Hotdog Thioesterase"/>
    <property type="match status" value="1"/>
</dbReference>
<dbReference type="SUPFAM" id="SSF54637">
    <property type="entry name" value="Thioesterase/thiol ester dehydrase-isomerase"/>
    <property type="match status" value="1"/>
</dbReference>
<proteinExistence type="predicted"/>